<dbReference type="Proteomes" id="UP000039021">
    <property type="component" value="Unassembled WGS sequence"/>
</dbReference>
<evidence type="ECO:0000313" key="1">
    <source>
        <dbReference type="EMBL" id="COZ34509.1"/>
    </source>
</evidence>
<protein>
    <submittedName>
        <fullName evidence="1">Uncharacterized protein</fullName>
    </submittedName>
</protein>
<organism evidence="1 2">
    <name type="scientific">Mycobacterium tuberculosis</name>
    <dbReference type="NCBI Taxonomy" id="1773"/>
    <lineage>
        <taxon>Bacteria</taxon>
        <taxon>Bacillati</taxon>
        <taxon>Actinomycetota</taxon>
        <taxon>Actinomycetes</taxon>
        <taxon>Mycobacteriales</taxon>
        <taxon>Mycobacteriaceae</taxon>
        <taxon>Mycobacterium</taxon>
        <taxon>Mycobacterium tuberculosis complex</taxon>
    </lineage>
</organism>
<evidence type="ECO:0000313" key="2">
    <source>
        <dbReference type="Proteomes" id="UP000039021"/>
    </source>
</evidence>
<accession>A0A916LDJ6</accession>
<comment type="caution">
    <text evidence="1">The sequence shown here is derived from an EMBL/GenBank/DDBJ whole genome shotgun (WGS) entry which is preliminary data.</text>
</comment>
<reference evidence="2" key="1">
    <citation type="submission" date="2015-03" db="EMBL/GenBank/DDBJ databases">
        <authorList>
            <consortium name="Pathogen Informatics"/>
        </authorList>
    </citation>
    <scope>NUCLEOTIDE SEQUENCE [LARGE SCALE GENOMIC DNA]</scope>
    <source>
        <strain evidence="2">N09902308</strain>
    </source>
</reference>
<name>A0A916LDJ6_MYCTX</name>
<sequence length="146" mass="14943">MDTCGEFPSCTAVSRTAATPEPLSLMPGPSGTLSKCAPAITTLADDPVFVCAMTLRALKLWVLAVSLTVVGPDCPRSWNPTDLVTLTTGILTSVLAPRVPPIACSSMLSAMISATAPRCAAASSFWAKGQTPRSTSTTAPDTGSLS</sequence>
<gene>
    <name evidence="1" type="ORF">ERS007739_03648</name>
</gene>
<dbReference type="AlphaFoldDB" id="A0A916LDJ6"/>
<proteinExistence type="predicted"/>
<dbReference type="EMBL" id="CSBK01001960">
    <property type="protein sequence ID" value="COZ34509.1"/>
    <property type="molecule type" value="Genomic_DNA"/>
</dbReference>